<dbReference type="Gene3D" id="2.70.70.10">
    <property type="entry name" value="Glucose Permease (Domain IIA)"/>
    <property type="match status" value="1"/>
</dbReference>
<dbReference type="InterPro" id="IPR016047">
    <property type="entry name" value="M23ase_b-sheet_dom"/>
</dbReference>
<evidence type="ECO:0000256" key="3">
    <source>
        <dbReference type="ARBA" id="ARBA00022670"/>
    </source>
</evidence>
<dbReference type="GO" id="GO:0030313">
    <property type="term" value="C:cell envelope"/>
    <property type="evidence" value="ECO:0007669"/>
    <property type="project" value="UniProtKB-SubCell"/>
</dbReference>
<comment type="subcellular location">
    <subcellularLocation>
        <location evidence="2">Cell envelope</location>
    </subcellularLocation>
</comment>
<dbReference type="AlphaFoldDB" id="A0A7Z7ESK1"/>
<evidence type="ECO:0000256" key="5">
    <source>
        <dbReference type="ARBA" id="ARBA00022801"/>
    </source>
</evidence>
<dbReference type="CDD" id="cd00118">
    <property type="entry name" value="LysM"/>
    <property type="match status" value="1"/>
</dbReference>
<reference evidence="10" key="1">
    <citation type="journal article" date="2018" name="Front. Microbiol.">
        <title>Genome-Based Analysis Reveals the Taxonomy and Diversity of the Family Idiomarinaceae.</title>
        <authorList>
            <person name="Liu Y."/>
            <person name="Lai Q."/>
            <person name="Shao Z."/>
        </authorList>
    </citation>
    <scope>NUCLEOTIDE SEQUENCE [LARGE SCALE GENOMIC DNA]</scope>
    <source>
        <strain evidence="10">KYW314</strain>
    </source>
</reference>
<keyword evidence="5" id="KW-0378">Hydrolase</keyword>
<dbReference type="InterPro" id="IPR050570">
    <property type="entry name" value="Cell_wall_metabolism_enzyme"/>
</dbReference>
<dbReference type="FunFam" id="2.70.70.10:FF:000002">
    <property type="entry name" value="Murein DD-endopeptidase MepM"/>
    <property type="match status" value="1"/>
</dbReference>
<name>A0A7Z7ESK1_9GAMM</name>
<evidence type="ECO:0000313" key="10">
    <source>
        <dbReference type="Proteomes" id="UP000287766"/>
    </source>
</evidence>
<dbReference type="PROSITE" id="PS51782">
    <property type="entry name" value="LYSM"/>
    <property type="match status" value="1"/>
</dbReference>
<dbReference type="Pfam" id="PF19425">
    <property type="entry name" value="Csd3_N2"/>
    <property type="match status" value="1"/>
</dbReference>
<dbReference type="InterPro" id="IPR045834">
    <property type="entry name" value="Csd3_N2"/>
</dbReference>
<keyword evidence="4" id="KW-0479">Metal-binding</keyword>
<dbReference type="GO" id="GO:0046872">
    <property type="term" value="F:metal ion binding"/>
    <property type="evidence" value="ECO:0007669"/>
    <property type="project" value="UniProtKB-KW"/>
</dbReference>
<dbReference type="GO" id="GO:0042834">
    <property type="term" value="F:peptidoglycan binding"/>
    <property type="evidence" value="ECO:0007669"/>
    <property type="project" value="InterPro"/>
</dbReference>
<keyword evidence="7" id="KW-0482">Metalloprotease</keyword>
<dbReference type="InterPro" id="IPR007340">
    <property type="entry name" value="LysM_Opacity-associatedA"/>
</dbReference>
<sequence length="464" mass="51875">MKSVPRQLAATAAQRATSLVKQLPRRHQVLLAAVCSFTLLFLFIPTEPASASKQTTDPLIPTQELMLGQRYQLELKLPEAKPEAPAEAAVTDIEFAPDPAAVLNDINWTGYEVRRGDSLALIFDRMGLTPQQLYQVTRDPQGEKTLRKIHPGDTLRFARNDAGELVQLAYQLNPIETLIMTKTPAGYVSEVESKSIEVRESFAHATIKSNFWNAAIDAGMNESQIMALADMFGWDIDFALDIRSGDEFSVLYEKRYADGDFVGYGRILAAEFVNRSKSFVAILHDNGDYYTADGRAMRKSFLRSPVKFTYISSSFNPRRMHPVTGQVRPHNGIDYAANVGTPVMSSGDGKVIASAYNNLNGHYVFIQHGERYVTKYLHLSKRLVKNGQRVRQGDLIGRVGATGRVTGAHLHYEFLVDGVHRNPRTVELPQAEALAKTEMPRFKEIANQRMAMLQDNKRVLLAMN</sequence>
<keyword evidence="6" id="KW-0862">Zinc</keyword>
<organism evidence="9 10">
    <name type="scientific">Pseudidiomarina aestuarii</name>
    <dbReference type="NCBI Taxonomy" id="624146"/>
    <lineage>
        <taxon>Bacteria</taxon>
        <taxon>Pseudomonadati</taxon>
        <taxon>Pseudomonadota</taxon>
        <taxon>Gammaproteobacteria</taxon>
        <taxon>Alteromonadales</taxon>
        <taxon>Idiomarinaceae</taxon>
        <taxon>Pseudidiomarina</taxon>
    </lineage>
</organism>
<evidence type="ECO:0000259" key="8">
    <source>
        <dbReference type="PROSITE" id="PS51782"/>
    </source>
</evidence>
<evidence type="ECO:0000256" key="2">
    <source>
        <dbReference type="ARBA" id="ARBA00004196"/>
    </source>
</evidence>
<evidence type="ECO:0000256" key="4">
    <source>
        <dbReference type="ARBA" id="ARBA00022723"/>
    </source>
</evidence>
<dbReference type="InterPro" id="IPR018392">
    <property type="entry name" value="LysM"/>
</dbReference>
<dbReference type="GO" id="GO:0006508">
    <property type="term" value="P:proteolysis"/>
    <property type="evidence" value="ECO:0007669"/>
    <property type="project" value="UniProtKB-KW"/>
</dbReference>
<dbReference type="EMBL" id="PIPR01000005">
    <property type="protein sequence ID" value="RUO38047.1"/>
    <property type="molecule type" value="Genomic_DNA"/>
</dbReference>
<evidence type="ECO:0000256" key="6">
    <source>
        <dbReference type="ARBA" id="ARBA00022833"/>
    </source>
</evidence>
<keyword evidence="3" id="KW-0645">Protease</keyword>
<dbReference type="GO" id="GO:0004222">
    <property type="term" value="F:metalloendopeptidase activity"/>
    <property type="evidence" value="ECO:0007669"/>
    <property type="project" value="TreeGrafter"/>
</dbReference>
<dbReference type="Pfam" id="PF04225">
    <property type="entry name" value="LysM_OapA"/>
    <property type="match status" value="1"/>
</dbReference>
<comment type="cofactor">
    <cofactor evidence="1">
        <name>Zn(2+)</name>
        <dbReference type="ChEBI" id="CHEBI:29105"/>
    </cofactor>
</comment>
<proteinExistence type="predicted"/>
<evidence type="ECO:0000256" key="7">
    <source>
        <dbReference type="ARBA" id="ARBA00023049"/>
    </source>
</evidence>
<evidence type="ECO:0000256" key="1">
    <source>
        <dbReference type="ARBA" id="ARBA00001947"/>
    </source>
</evidence>
<keyword evidence="10" id="KW-1185">Reference proteome</keyword>
<feature type="domain" description="LysM" evidence="8">
    <location>
        <begin position="109"/>
        <end position="157"/>
    </location>
</feature>
<dbReference type="Proteomes" id="UP000287766">
    <property type="component" value="Unassembled WGS sequence"/>
</dbReference>
<dbReference type="Gene3D" id="3.10.450.350">
    <property type="match status" value="2"/>
</dbReference>
<evidence type="ECO:0000313" key="9">
    <source>
        <dbReference type="EMBL" id="RUO38047.1"/>
    </source>
</evidence>
<dbReference type="SUPFAM" id="SSF51261">
    <property type="entry name" value="Duplicated hybrid motif"/>
    <property type="match status" value="1"/>
</dbReference>
<dbReference type="Pfam" id="PF01551">
    <property type="entry name" value="Peptidase_M23"/>
    <property type="match status" value="1"/>
</dbReference>
<dbReference type="CDD" id="cd12797">
    <property type="entry name" value="M23_peptidase"/>
    <property type="match status" value="1"/>
</dbReference>
<accession>A0A7Z7ESK1</accession>
<protein>
    <submittedName>
        <fullName evidence="9">Peptidase M23</fullName>
    </submittedName>
</protein>
<comment type="caution">
    <text evidence="9">The sequence shown here is derived from an EMBL/GenBank/DDBJ whole genome shotgun (WGS) entry which is preliminary data.</text>
</comment>
<dbReference type="PANTHER" id="PTHR21666">
    <property type="entry name" value="PEPTIDASE-RELATED"/>
    <property type="match status" value="1"/>
</dbReference>
<gene>
    <name evidence="9" type="ORF">CWE22_11555</name>
</gene>
<dbReference type="InterPro" id="IPR011055">
    <property type="entry name" value="Dup_hybrid_motif"/>
</dbReference>
<dbReference type="PANTHER" id="PTHR21666:SF288">
    <property type="entry name" value="CELL DIVISION PROTEIN YTFB"/>
    <property type="match status" value="1"/>
</dbReference>
<dbReference type="RefSeq" id="WP_169931658.1">
    <property type="nucleotide sequence ID" value="NZ_PIPR01000005.1"/>
</dbReference>